<evidence type="ECO:0000256" key="7">
    <source>
        <dbReference type="ARBA" id="ARBA00023211"/>
    </source>
</evidence>
<dbReference type="PANTHER" id="PTHR43749:SF2">
    <property type="entry name" value="RNA-SPLICING LIGASE RTCB"/>
    <property type="match status" value="1"/>
</dbReference>
<keyword evidence="13" id="KW-1185">Reference proteome</keyword>
<evidence type="ECO:0000256" key="2">
    <source>
        <dbReference type="ARBA" id="ARBA00022598"/>
    </source>
</evidence>
<sequence>MRPLATRTPYHIFASNVEEAALRQFESALQQPFTLRGALMPDAHSGYALPIGAVVATAGVVVPAWVGYDIGCGLCALPTSFSRTAVQQVAGALFKALYQSIPVGFAHNRADTPWPAAASLPASPFLRQLFGQGGLRQLGSLGSGNHFIEIGHDENDRVWIIVHSGSRALGHAVASHYMRLASPDGKPREGHFGFNVSQRNGRNYLQDLAFCLAFALENRRELARRVETVISRHCHGAGDWSRLINRNHNHAEYAHNLWIHRKGATQAEAGMAGVIPGNMRDGSFIVRGKGHPAALWSSAHGAGRALGRQQARRTLSLADFTTSMQGVVARIEAATLDEAPAAYKDIHQVMAQQHDLVEIVAWVRPILNIKG</sequence>
<gene>
    <name evidence="12" type="ORF">SAMN05661003_1234</name>
</gene>
<dbReference type="GO" id="GO:0006396">
    <property type="term" value="P:RNA processing"/>
    <property type="evidence" value="ECO:0007669"/>
    <property type="project" value="InterPro"/>
</dbReference>
<keyword evidence="3 11" id="KW-0479">Metal-binding</keyword>
<dbReference type="GO" id="GO:0005525">
    <property type="term" value="F:GTP binding"/>
    <property type="evidence" value="ECO:0007669"/>
    <property type="project" value="UniProtKB-KW"/>
</dbReference>
<evidence type="ECO:0000256" key="6">
    <source>
        <dbReference type="ARBA" id="ARBA00023134"/>
    </source>
</evidence>
<evidence type="ECO:0000256" key="9">
    <source>
        <dbReference type="PIRSR" id="PIRSR601233-1"/>
    </source>
</evidence>
<dbReference type="GO" id="GO:0042245">
    <property type="term" value="P:RNA repair"/>
    <property type="evidence" value="ECO:0007669"/>
    <property type="project" value="UniProtKB-KW"/>
</dbReference>
<feature type="binding site" evidence="10">
    <location>
        <begin position="145"/>
        <end position="149"/>
    </location>
    <ligand>
        <name>GMP</name>
        <dbReference type="ChEBI" id="CHEBI:58115"/>
    </ligand>
</feature>
<dbReference type="EC" id="6.5.1.8" evidence="1"/>
<evidence type="ECO:0000256" key="4">
    <source>
        <dbReference type="ARBA" id="ARBA00022741"/>
    </source>
</evidence>
<keyword evidence="4 10" id="KW-0547">Nucleotide-binding</keyword>
<dbReference type="STRING" id="57664.SAMN05661003_1234"/>
<evidence type="ECO:0000256" key="10">
    <source>
        <dbReference type="PIRSR" id="PIRSR601233-2"/>
    </source>
</evidence>
<dbReference type="RefSeq" id="WP_092080522.1">
    <property type="nucleotide sequence ID" value="NZ_FNAQ01000023.1"/>
</dbReference>
<dbReference type="GO" id="GO:0170057">
    <property type="term" value="F:RNA ligase (GTP) activity"/>
    <property type="evidence" value="ECO:0007669"/>
    <property type="project" value="UniProtKB-EC"/>
</dbReference>
<dbReference type="InterPro" id="IPR001233">
    <property type="entry name" value="RtcB"/>
</dbReference>
<keyword evidence="6 10" id="KW-0342">GTP-binding</keyword>
<feature type="binding site" evidence="10">
    <location>
        <position position="283"/>
    </location>
    <ligand>
        <name>GMP</name>
        <dbReference type="ChEBI" id="CHEBI:58115"/>
    </ligand>
</feature>
<feature type="binding site" evidence="10">
    <location>
        <begin position="276"/>
        <end position="279"/>
    </location>
    <ligand>
        <name>GMP</name>
        <dbReference type="ChEBI" id="CHEBI:58115"/>
    </ligand>
</feature>
<accession>A0A1G7ES30</accession>
<dbReference type="PANTHER" id="PTHR43749">
    <property type="entry name" value="RNA-SPLICING LIGASE RTCB"/>
    <property type="match status" value="1"/>
</dbReference>
<dbReference type="InterPro" id="IPR036025">
    <property type="entry name" value="RtcB-like_sf"/>
</dbReference>
<dbReference type="Pfam" id="PF01139">
    <property type="entry name" value="RtcB"/>
    <property type="match status" value="2"/>
</dbReference>
<evidence type="ECO:0000313" key="12">
    <source>
        <dbReference type="EMBL" id="SDE66453.1"/>
    </source>
</evidence>
<dbReference type="Proteomes" id="UP000243205">
    <property type="component" value="Unassembled WGS sequence"/>
</dbReference>
<feature type="binding site" evidence="11">
    <location>
        <position position="163"/>
    </location>
    <ligand>
        <name>Mn(2+)</name>
        <dbReference type="ChEBI" id="CHEBI:29035"/>
        <label>2</label>
    </ligand>
</feature>
<keyword evidence="2 12" id="KW-0436">Ligase</keyword>
<proteinExistence type="predicted"/>
<feature type="binding site" evidence="10">
    <location>
        <begin position="248"/>
        <end position="249"/>
    </location>
    <ligand>
        <name>GMP</name>
        <dbReference type="ChEBI" id="CHEBI:58115"/>
    </ligand>
</feature>
<comment type="cofactor">
    <cofactor evidence="11">
        <name>Mn(2+)</name>
        <dbReference type="ChEBI" id="CHEBI:29035"/>
    </cofactor>
    <text evidence="11">Binds 2 manganese ions per subunit.</text>
</comment>
<evidence type="ECO:0000256" key="11">
    <source>
        <dbReference type="PIRSR" id="PIRSR601233-3"/>
    </source>
</evidence>
<evidence type="ECO:0000313" key="13">
    <source>
        <dbReference type="Proteomes" id="UP000243205"/>
    </source>
</evidence>
<feature type="active site" description="GMP-histidine intermediate" evidence="9">
    <location>
        <position position="300"/>
    </location>
</feature>
<feature type="binding site" evidence="11">
    <location>
        <position position="146"/>
    </location>
    <ligand>
        <name>Mn(2+)</name>
        <dbReference type="ChEBI" id="CHEBI:29035"/>
        <label>1</label>
    </ligand>
</feature>
<dbReference type="GO" id="GO:0006281">
    <property type="term" value="P:DNA repair"/>
    <property type="evidence" value="ECO:0007669"/>
    <property type="project" value="TreeGrafter"/>
</dbReference>
<feature type="binding site" evidence="11">
    <location>
        <position position="248"/>
    </location>
    <ligand>
        <name>Mn(2+)</name>
        <dbReference type="ChEBI" id="CHEBI:29035"/>
        <label>2</label>
    </ligand>
</feature>
<comment type="catalytic activity">
    <reaction evidence="8">
        <text>a 3'-end 3'-phospho-ribonucleotide-RNA + a 5'-end dephospho-ribonucleoside-RNA + GTP = a ribonucleotidyl-ribonucleotide-RNA + GMP + diphosphate</text>
        <dbReference type="Rhea" id="RHEA:68076"/>
        <dbReference type="Rhea" id="RHEA-COMP:10463"/>
        <dbReference type="Rhea" id="RHEA-COMP:13936"/>
        <dbReference type="Rhea" id="RHEA-COMP:17355"/>
        <dbReference type="ChEBI" id="CHEBI:33019"/>
        <dbReference type="ChEBI" id="CHEBI:37565"/>
        <dbReference type="ChEBI" id="CHEBI:58115"/>
        <dbReference type="ChEBI" id="CHEBI:83062"/>
        <dbReference type="ChEBI" id="CHEBI:138284"/>
        <dbReference type="ChEBI" id="CHEBI:173118"/>
        <dbReference type="EC" id="6.5.1.8"/>
    </reaction>
</comment>
<evidence type="ECO:0000256" key="8">
    <source>
        <dbReference type="ARBA" id="ARBA00047746"/>
    </source>
</evidence>
<dbReference type="AlphaFoldDB" id="A0A1G7ES30"/>
<evidence type="ECO:0000256" key="1">
    <source>
        <dbReference type="ARBA" id="ARBA00012726"/>
    </source>
</evidence>
<feature type="binding site" evidence="10">
    <location>
        <position position="370"/>
    </location>
    <ligand>
        <name>GMP</name>
        <dbReference type="ChEBI" id="CHEBI:58115"/>
    </ligand>
</feature>
<keyword evidence="5" id="KW-0692">RNA repair</keyword>
<dbReference type="EMBL" id="FNAQ01000023">
    <property type="protein sequence ID" value="SDE66453.1"/>
    <property type="molecule type" value="Genomic_DNA"/>
</dbReference>
<name>A0A1G7ES30_9BACT</name>
<evidence type="ECO:0000256" key="3">
    <source>
        <dbReference type="ARBA" id="ARBA00022723"/>
    </source>
</evidence>
<organism evidence="12 13">
    <name type="scientific">Desulfuromonas thiophila</name>
    <dbReference type="NCBI Taxonomy" id="57664"/>
    <lineage>
        <taxon>Bacteria</taxon>
        <taxon>Pseudomonadati</taxon>
        <taxon>Thermodesulfobacteriota</taxon>
        <taxon>Desulfuromonadia</taxon>
        <taxon>Desulfuromonadales</taxon>
        <taxon>Desulfuromonadaceae</taxon>
        <taxon>Desulfuromonas</taxon>
    </lineage>
</organism>
<evidence type="ECO:0000256" key="5">
    <source>
        <dbReference type="ARBA" id="ARBA00022800"/>
    </source>
</evidence>
<feature type="binding site" evidence="10">
    <location>
        <begin position="300"/>
        <end position="303"/>
    </location>
    <ligand>
        <name>GMP</name>
        <dbReference type="ChEBI" id="CHEBI:58115"/>
    </ligand>
</feature>
<dbReference type="GO" id="GO:0030145">
    <property type="term" value="F:manganese ion binding"/>
    <property type="evidence" value="ECO:0007669"/>
    <property type="project" value="TreeGrafter"/>
</dbReference>
<dbReference type="SUPFAM" id="SSF103365">
    <property type="entry name" value="Hypothetical protein PH1602"/>
    <property type="match status" value="1"/>
</dbReference>
<dbReference type="Gene3D" id="3.90.1860.10">
    <property type="entry name" value="tRNA-splicing ligase RtcB"/>
    <property type="match status" value="1"/>
</dbReference>
<dbReference type="InterPro" id="IPR052915">
    <property type="entry name" value="RtcB-like"/>
</dbReference>
<dbReference type="GO" id="GO:0003909">
    <property type="term" value="F:DNA ligase activity"/>
    <property type="evidence" value="ECO:0007669"/>
    <property type="project" value="TreeGrafter"/>
</dbReference>
<reference evidence="13" key="1">
    <citation type="submission" date="2016-10" db="EMBL/GenBank/DDBJ databases">
        <authorList>
            <person name="Varghese N."/>
            <person name="Submissions S."/>
        </authorList>
    </citation>
    <scope>NUCLEOTIDE SEQUENCE [LARGE SCALE GENOMIC DNA]</scope>
    <source>
        <strain evidence="13">DSM 8987</strain>
    </source>
</reference>
<protein>
    <recommendedName>
        <fullName evidence="1">3'-phosphate/5'-hydroxy nucleic acid ligase</fullName>
        <ecNumber evidence="1">6.5.1.8</ecNumber>
    </recommendedName>
</protein>
<dbReference type="OrthoDB" id="9802323at2"/>
<feature type="binding site" evidence="11">
    <location>
        <position position="69"/>
    </location>
    <ligand>
        <name>Mn(2+)</name>
        <dbReference type="ChEBI" id="CHEBI:29035"/>
        <label>1</label>
    </ligand>
</feature>
<keyword evidence="7 11" id="KW-0464">Manganese</keyword>